<feature type="compositionally biased region" description="Polar residues" evidence="7">
    <location>
        <begin position="9"/>
        <end position="23"/>
    </location>
</feature>
<feature type="transmembrane region" description="Helical" evidence="8">
    <location>
        <begin position="286"/>
        <end position="305"/>
    </location>
</feature>
<dbReference type="InterPro" id="IPR017452">
    <property type="entry name" value="GPCR_Rhodpsn_7TM"/>
</dbReference>
<feature type="transmembrane region" description="Helical" evidence="8">
    <location>
        <begin position="252"/>
        <end position="274"/>
    </location>
</feature>
<dbReference type="GO" id="GO:0008528">
    <property type="term" value="F:G protein-coupled peptide receptor activity"/>
    <property type="evidence" value="ECO:0007669"/>
    <property type="project" value="TreeGrafter"/>
</dbReference>
<evidence type="ECO:0000256" key="8">
    <source>
        <dbReference type="SAM" id="Phobius"/>
    </source>
</evidence>
<feature type="transmembrane region" description="Helical" evidence="8">
    <location>
        <begin position="161"/>
        <end position="184"/>
    </location>
</feature>
<keyword evidence="11" id="KW-1185">Reference proteome</keyword>
<evidence type="ECO:0000313" key="11">
    <source>
        <dbReference type="Proteomes" id="UP001249851"/>
    </source>
</evidence>
<feature type="transmembrane region" description="Helical" evidence="8">
    <location>
        <begin position="204"/>
        <end position="231"/>
    </location>
</feature>
<keyword evidence="4" id="KW-0677">Repeat</keyword>
<dbReference type="InterPro" id="IPR000276">
    <property type="entry name" value="GPCR_Rhodpsn"/>
</dbReference>
<name>A0AAD9QYZ2_ACRCE</name>
<organism evidence="10 11">
    <name type="scientific">Acropora cervicornis</name>
    <name type="common">Staghorn coral</name>
    <dbReference type="NCBI Taxonomy" id="6130"/>
    <lineage>
        <taxon>Eukaryota</taxon>
        <taxon>Metazoa</taxon>
        <taxon>Cnidaria</taxon>
        <taxon>Anthozoa</taxon>
        <taxon>Hexacorallia</taxon>
        <taxon>Scleractinia</taxon>
        <taxon>Astrocoeniina</taxon>
        <taxon>Acroporidae</taxon>
        <taxon>Acropora</taxon>
    </lineage>
</organism>
<accession>A0AAD9QYZ2</accession>
<dbReference type="PANTHER" id="PTHR24372:SF77">
    <property type="entry name" value="G-PROTEIN COUPLED RECEPTORS FAMILY 1 PROFILE DOMAIN-CONTAINING PROTEIN"/>
    <property type="match status" value="1"/>
</dbReference>
<evidence type="ECO:0000256" key="2">
    <source>
        <dbReference type="ARBA" id="ARBA00022614"/>
    </source>
</evidence>
<protein>
    <submittedName>
        <fullName evidence="10">Follicle-stimulating hormone receptor</fullName>
    </submittedName>
</protein>
<sequence length="360" mass="40533">MPQIAKEYNGTNNTQKNASDFSDNKFSSFPEQGRLLEQSIALNCFVFILSLTTIIANALVIKTVFTTPRLKRINAMFLAAHIALCDFIIGASLLAIATKALIPEQAKGLSQIWSRYTCPITTTTRSIALLLEPSFLFLLTLDRYKLIVNFSKPHTHLTKSFIFISTCIAWSASVTLVGGEAFGSAKDNKYEGNLCNRVHSSKNYFIYIEKTVIVVNAILFVLCCVMYFRIYKIVRNQNVNMGTQTYTRVSKLIFALLLSTLVLWYVPAMVVASIGNRKSTKGTQTLTILISFTTNSLVNPFLYVFRDKNFRKNCFPCITHLRQQNQHCPSEVNKTGSIQPGKDLQLVSHRQTNEVYDTSL</sequence>
<dbReference type="Gene3D" id="1.20.1070.10">
    <property type="entry name" value="Rhodopsin 7-helix transmembrane proteins"/>
    <property type="match status" value="1"/>
</dbReference>
<evidence type="ECO:0000313" key="10">
    <source>
        <dbReference type="EMBL" id="KAK2569680.1"/>
    </source>
</evidence>
<evidence type="ECO:0000256" key="6">
    <source>
        <dbReference type="ARBA" id="ARBA00023136"/>
    </source>
</evidence>
<dbReference type="GO" id="GO:0009755">
    <property type="term" value="P:hormone-mediated signaling pathway"/>
    <property type="evidence" value="ECO:0007669"/>
    <property type="project" value="TreeGrafter"/>
</dbReference>
<keyword evidence="6 8" id="KW-0472">Membrane</keyword>
<dbReference type="PRINTS" id="PR00237">
    <property type="entry name" value="GPCRRHODOPSN"/>
</dbReference>
<comment type="caution">
    <text evidence="10">The sequence shown here is derived from an EMBL/GenBank/DDBJ whole genome shotgun (WGS) entry which is preliminary data.</text>
</comment>
<proteinExistence type="predicted"/>
<keyword evidence="10" id="KW-0675">Receptor</keyword>
<dbReference type="SUPFAM" id="SSF81321">
    <property type="entry name" value="Family A G protein-coupled receptor-like"/>
    <property type="match status" value="1"/>
</dbReference>
<keyword evidence="2" id="KW-0433">Leucine-rich repeat</keyword>
<feature type="domain" description="G-protein coupled receptors family 1 profile" evidence="9">
    <location>
        <begin position="56"/>
        <end position="303"/>
    </location>
</feature>
<evidence type="ECO:0000256" key="7">
    <source>
        <dbReference type="SAM" id="MobiDB-lite"/>
    </source>
</evidence>
<evidence type="ECO:0000256" key="3">
    <source>
        <dbReference type="ARBA" id="ARBA00022692"/>
    </source>
</evidence>
<feature type="transmembrane region" description="Helical" evidence="8">
    <location>
        <begin position="122"/>
        <end position="141"/>
    </location>
</feature>
<comment type="subcellular location">
    <subcellularLocation>
        <location evidence="1">Membrane</location>
    </subcellularLocation>
</comment>
<gene>
    <name evidence="10" type="ORF">P5673_005513</name>
</gene>
<dbReference type="GO" id="GO:0005886">
    <property type="term" value="C:plasma membrane"/>
    <property type="evidence" value="ECO:0007669"/>
    <property type="project" value="TreeGrafter"/>
</dbReference>
<feature type="transmembrane region" description="Helical" evidence="8">
    <location>
        <begin position="77"/>
        <end position="102"/>
    </location>
</feature>
<evidence type="ECO:0000256" key="4">
    <source>
        <dbReference type="ARBA" id="ARBA00022737"/>
    </source>
</evidence>
<dbReference type="AlphaFoldDB" id="A0AAD9QYZ2"/>
<keyword evidence="3 8" id="KW-0812">Transmembrane</keyword>
<dbReference type="Proteomes" id="UP001249851">
    <property type="component" value="Unassembled WGS sequence"/>
</dbReference>
<feature type="region of interest" description="Disordered" evidence="7">
    <location>
        <begin position="1"/>
        <end position="23"/>
    </location>
</feature>
<dbReference type="PANTHER" id="PTHR24372">
    <property type="entry name" value="GLYCOPROTEIN HORMONE RECEPTOR"/>
    <property type="match status" value="1"/>
</dbReference>
<dbReference type="PROSITE" id="PS50262">
    <property type="entry name" value="G_PROTEIN_RECEP_F1_2"/>
    <property type="match status" value="1"/>
</dbReference>
<reference evidence="10" key="2">
    <citation type="journal article" date="2023" name="Science">
        <title>Genomic signatures of disease resistance in endangered staghorn corals.</title>
        <authorList>
            <person name="Vollmer S.V."/>
            <person name="Selwyn J.D."/>
            <person name="Despard B.A."/>
            <person name="Roesel C.L."/>
        </authorList>
    </citation>
    <scope>NUCLEOTIDE SEQUENCE</scope>
    <source>
        <strain evidence="10">K2</strain>
    </source>
</reference>
<evidence type="ECO:0000256" key="1">
    <source>
        <dbReference type="ARBA" id="ARBA00004370"/>
    </source>
</evidence>
<evidence type="ECO:0000259" key="9">
    <source>
        <dbReference type="PROSITE" id="PS50262"/>
    </source>
</evidence>
<keyword evidence="5 8" id="KW-1133">Transmembrane helix</keyword>
<evidence type="ECO:0000256" key="5">
    <source>
        <dbReference type="ARBA" id="ARBA00022989"/>
    </source>
</evidence>
<reference evidence="10" key="1">
    <citation type="journal article" date="2023" name="G3 (Bethesda)">
        <title>Whole genome assembly and annotation of the endangered Caribbean coral Acropora cervicornis.</title>
        <authorList>
            <person name="Selwyn J.D."/>
            <person name="Vollmer S.V."/>
        </authorList>
    </citation>
    <scope>NUCLEOTIDE SEQUENCE</scope>
    <source>
        <strain evidence="10">K2</strain>
    </source>
</reference>
<dbReference type="EMBL" id="JARQWQ010000009">
    <property type="protein sequence ID" value="KAK2569680.1"/>
    <property type="molecule type" value="Genomic_DNA"/>
</dbReference>
<feature type="transmembrane region" description="Helical" evidence="8">
    <location>
        <begin position="40"/>
        <end position="65"/>
    </location>
</feature>
<dbReference type="GO" id="GO:0007189">
    <property type="term" value="P:adenylate cyclase-activating G protein-coupled receptor signaling pathway"/>
    <property type="evidence" value="ECO:0007669"/>
    <property type="project" value="TreeGrafter"/>
</dbReference>
<dbReference type="Pfam" id="PF00001">
    <property type="entry name" value="7tm_1"/>
    <property type="match status" value="1"/>
</dbReference>